<name>A0A9X1JKW2_9SPHN</name>
<organism evidence="2 3">
    <name type="scientific">Erythrobacter crassostreae</name>
    <dbReference type="NCBI Taxonomy" id="2828328"/>
    <lineage>
        <taxon>Bacteria</taxon>
        <taxon>Pseudomonadati</taxon>
        <taxon>Pseudomonadota</taxon>
        <taxon>Alphaproteobacteria</taxon>
        <taxon>Sphingomonadales</taxon>
        <taxon>Erythrobacteraceae</taxon>
        <taxon>Erythrobacter/Porphyrobacter group</taxon>
        <taxon>Erythrobacter</taxon>
    </lineage>
</organism>
<comment type="caution">
    <text evidence="2">The sequence shown here is derived from an EMBL/GenBank/DDBJ whole genome shotgun (WGS) entry which is preliminary data.</text>
</comment>
<protein>
    <submittedName>
        <fullName evidence="2">GNAT family N-acetyltransferase</fullName>
    </submittedName>
</protein>
<gene>
    <name evidence="2" type="ORF">KCG46_07985</name>
</gene>
<evidence type="ECO:0000313" key="3">
    <source>
        <dbReference type="Proteomes" id="UP001138681"/>
    </source>
</evidence>
<dbReference type="Pfam" id="PF13480">
    <property type="entry name" value="Acetyltransf_6"/>
    <property type="match status" value="1"/>
</dbReference>
<proteinExistence type="predicted"/>
<sequence length="363" mass="40445">MRLLDIDQVSNPQFIADWERLAAQASEPNPFFEPWFLLPSLSAFAGQNSSIAVIAHYTRDTLTGVLPINRSIRYYGYPVPHIACWLHDNAFYGAPLVASGCEHAFWEATLEHMDKSAGRALFLHLPLLEQGGVLDRALEAVLAGSERFNAVVLRRERAMLASDLSCEDYLANALSKKHRKELRRQRRRLADEGDLTVERLSDETDLARWTDQFLALEAAGWKGAAGSALSDDSATGDFFKCALQGAAQAGKLERLTLHLDRSPVAMLASFVTAPGAYSFKTAFNERYAANSPGLQLQIDNLSSLDHPKIKWTDSCAAEGHPMIDRLWTERRQLVSRNIAIGGPLRRAAFRQMMAFETRRKPSS</sequence>
<evidence type="ECO:0000259" key="1">
    <source>
        <dbReference type="Pfam" id="PF13480"/>
    </source>
</evidence>
<reference evidence="2" key="1">
    <citation type="submission" date="2021-04" db="EMBL/GenBank/DDBJ databases">
        <authorList>
            <person name="Pira H."/>
            <person name="Risdian C."/>
            <person name="Wink J."/>
        </authorList>
    </citation>
    <scope>NUCLEOTIDE SEQUENCE</scope>
    <source>
        <strain evidence="2">WH158</strain>
    </source>
</reference>
<accession>A0A9X1JKW2</accession>
<dbReference type="Proteomes" id="UP001138681">
    <property type="component" value="Unassembled WGS sequence"/>
</dbReference>
<dbReference type="InterPro" id="IPR038740">
    <property type="entry name" value="BioF2-like_GNAT_dom"/>
</dbReference>
<dbReference type="EMBL" id="JAGSPC010000001">
    <property type="protein sequence ID" value="MBV7259510.1"/>
    <property type="molecule type" value="Genomic_DNA"/>
</dbReference>
<evidence type="ECO:0000313" key="2">
    <source>
        <dbReference type="EMBL" id="MBV7259510.1"/>
    </source>
</evidence>
<keyword evidence="3" id="KW-1185">Reference proteome</keyword>
<feature type="domain" description="BioF2-like acetyltransferase" evidence="1">
    <location>
        <begin position="176"/>
        <end position="297"/>
    </location>
</feature>
<dbReference type="AlphaFoldDB" id="A0A9X1JKW2"/>